<organism evidence="1 2">
    <name type="scientific">Rothia aeria</name>
    <dbReference type="NCBI Taxonomy" id="172042"/>
    <lineage>
        <taxon>Bacteria</taxon>
        <taxon>Bacillati</taxon>
        <taxon>Actinomycetota</taxon>
        <taxon>Actinomycetes</taxon>
        <taxon>Micrococcales</taxon>
        <taxon>Micrococcaceae</taxon>
        <taxon>Rothia</taxon>
    </lineage>
</organism>
<dbReference type="Gene3D" id="3.40.50.80">
    <property type="entry name" value="Nucleotide-binding domain of ferredoxin-NADP reductase (FNR) module"/>
    <property type="match status" value="1"/>
</dbReference>
<reference evidence="1 2" key="1">
    <citation type="submission" date="2018-12" db="EMBL/GenBank/DDBJ databases">
        <authorList>
            <consortium name="Pathogen Informatics"/>
        </authorList>
    </citation>
    <scope>NUCLEOTIDE SEQUENCE [LARGE SCALE GENOMIC DNA]</scope>
    <source>
        <strain evidence="1 2">NCTC10207</strain>
    </source>
</reference>
<proteinExistence type="predicted"/>
<dbReference type="EMBL" id="LR134479">
    <property type="protein sequence ID" value="VEI24227.1"/>
    <property type="molecule type" value="Genomic_DNA"/>
</dbReference>
<evidence type="ECO:0000313" key="2">
    <source>
        <dbReference type="Proteomes" id="UP000282386"/>
    </source>
</evidence>
<name>A0A7Z9A5H7_9MICC</name>
<protein>
    <recommendedName>
        <fullName evidence="3">Siderophore-interacting protein C-terminal domain-containing protein</fullName>
    </recommendedName>
</protein>
<dbReference type="Proteomes" id="UP000282386">
    <property type="component" value="Chromosome"/>
</dbReference>
<evidence type="ECO:0000313" key="1">
    <source>
        <dbReference type="EMBL" id="VEI24227.1"/>
    </source>
</evidence>
<dbReference type="InterPro" id="IPR039261">
    <property type="entry name" value="FNR_nucleotide-bd"/>
</dbReference>
<evidence type="ECO:0008006" key="3">
    <source>
        <dbReference type="Google" id="ProtNLM"/>
    </source>
</evidence>
<sequence length="33" mass="3838">MGKRLRWVSVQEAGTPKEHVSFMGYWRVGKTES</sequence>
<dbReference type="AlphaFoldDB" id="A0A7Z9A5H7"/>
<accession>A0A7Z9A5H7</accession>
<gene>
    <name evidence="1" type="ORF">NCTC10207_01972</name>
</gene>